<evidence type="ECO:0000256" key="4">
    <source>
        <dbReference type="RuleBase" id="RU281113"/>
    </source>
</evidence>
<evidence type="ECO:0000256" key="5">
    <source>
        <dbReference type="SAM" id="MobiDB-lite"/>
    </source>
</evidence>
<evidence type="ECO:0000256" key="2">
    <source>
        <dbReference type="ARBA" id="ARBA00023157"/>
    </source>
</evidence>
<dbReference type="PRINTS" id="PR01928">
    <property type="entry name" value="INTRLEUKN12B"/>
</dbReference>
<feature type="compositionally biased region" description="Basic residues" evidence="5">
    <location>
        <begin position="340"/>
        <end position="349"/>
    </location>
</feature>
<keyword evidence="8" id="KW-1185">Reference proteome</keyword>
<dbReference type="InterPro" id="IPR050676">
    <property type="entry name" value="IL-12"/>
</dbReference>
<evidence type="ECO:0000259" key="6">
    <source>
        <dbReference type="Pfam" id="PF10420"/>
    </source>
</evidence>
<dbReference type="GO" id="GO:0005615">
    <property type="term" value="C:extracellular space"/>
    <property type="evidence" value="ECO:0007669"/>
    <property type="project" value="UniProtKB-KW"/>
</dbReference>
<comment type="subunit">
    <text evidence="4">Heterodimer with IL12A; disulfide-linked. The heterodimer is known as interleukin IL-12.</text>
</comment>
<comment type="similarity">
    <text evidence="4">Belongs to the IL-12B family.</text>
</comment>
<feature type="signal peptide" evidence="4">
    <location>
        <begin position="1"/>
        <end position="27"/>
    </location>
</feature>
<proteinExistence type="inferred from homology"/>
<sequence length="384" mass="44694">MKSKKLCEEMIFLLIGVLAVLPHAAVGSIKVAESYWTLKANELVVDEDMDKYGTKVLVPLVCGEAFEGQKIIWKREGREELPFQGNRVFVMVEERQGGTYTCYSTEGNYLNHTLVLVQWRYRKIIKGTPERGYVHCSTNNYSGFFQCFWTWDESRSGKVALIKITRQVVLAQMLCTFRFSEILISHTAGNTSCNLDSNAGSITCQDHAFCPYAEEIDHINLTIYFRSNYVIETYYLQFRISDIVRPDMVRFKMKSNILELQYPKSWSTPFSYFPLRFQVKEIRCQKKRICDCSNQRSSNVDLTQEQQWPLKKGVTVCVRAQDGLANSSWGEWNQFKKEKHKRKKKKWHKESKSKMNDGRRQLKKCTATNLAVTWRNGWGHATEL</sequence>
<evidence type="ECO:0000256" key="1">
    <source>
        <dbReference type="ARBA" id="ARBA00022729"/>
    </source>
</evidence>
<dbReference type="InterPro" id="IPR013783">
    <property type="entry name" value="Ig-like_fold"/>
</dbReference>
<dbReference type="EMBL" id="JAHKSW010000008">
    <property type="protein sequence ID" value="KAG7329123.1"/>
    <property type="molecule type" value="Genomic_DNA"/>
</dbReference>
<dbReference type="Proteomes" id="UP000824219">
    <property type="component" value="Linkage Group LG08"/>
</dbReference>
<dbReference type="GO" id="GO:0005125">
    <property type="term" value="F:cytokine activity"/>
    <property type="evidence" value="ECO:0007669"/>
    <property type="project" value="UniProtKB-KW"/>
</dbReference>
<keyword evidence="4" id="KW-0964">Secreted</keyword>
<name>A0A9D3NU87_9TELE</name>
<feature type="compositionally biased region" description="Basic and acidic residues" evidence="5">
    <location>
        <begin position="350"/>
        <end position="360"/>
    </location>
</feature>
<keyword evidence="4" id="KW-0202">Cytokine</keyword>
<feature type="domain" description="Interleukin-12 beta central" evidence="6">
    <location>
        <begin position="132"/>
        <end position="226"/>
    </location>
</feature>
<gene>
    <name evidence="4" type="primary">IL12B</name>
    <name evidence="7" type="ORF">KOW79_007297</name>
</gene>
<dbReference type="InterPro" id="IPR015528">
    <property type="entry name" value="IL-12_beta"/>
</dbReference>
<comment type="caution">
    <text evidence="7">The sequence shown here is derived from an EMBL/GenBank/DDBJ whole genome shotgun (WGS) entry which is preliminary data.</text>
</comment>
<reference evidence="7 8" key="1">
    <citation type="submission" date="2021-06" db="EMBL/GenBank/DDBJ databases">
        <title>Chromosome-level genome assembly of the red-tail catfish (Hemibagrus wyckioides).</title>
        <authorList>
            <person name="Shao F."/>
        </authorList>
    </citation>
    <scope>NUCLEOTIDE SEQUENCE [LARGE SCALE GENOMIC DNA]</scope>
    <source>
        <strain evidence="7">EC202008001</strain>
        <tissue evidence="7">Blood</tissue>
    </source>
</reference>
<dbReference type="AlphaFoldDB" id="A0A9D3NU87"/>
<evidence type="ECO:0000313" key="8">
    <source>
        <dbReference type="Proteomes" id="UP000824219"/>
    </source>
</evidence>
<keyword evidence="1 4" id="KW-0732">Signal</keyword>
<dbReference type="Gene3D" id="2.60.40.10">
    <property type="entry name" value="Immunoglobulins"/>
    <property type="match status" value="2"/>
</dbReference>
<keyword evidence="4" id="KW-0393">Immunoglobulin domain</keyword>
<accession>A0A9D3NU87</accession>
<evidence type="ECO:0000313" key="7">
    <source>
        <dbReference type="EMBL" id="KAG7329123.1"/>
    </source>
</evidence>
<dbReference type="Pfam" id="PF10420">
    <property type="entry name" value="IL12p40_C"/>
    <property type="match status" value="1"/>
</dbReference>
<keyword evidence="2" id="KW-1015">Disulfide bond</keyword>
<organism evidence="7 8">
    <name type="scientific">Hemibagrus wyckioides</name>
    <dbReference type="NCBI Taxonomy" id="337641"/>
    <lineage>
        <taxon>Eukaryota</taxon>
        <taxon>Metazoa</taxon>
        <taxon>Chordata</taxon>
        <taxon>Craniata</taxon>
        <taxon>Vertebrata</taxon>
        <taxon>Euteleostomi</taxon>
        <taxon>Actinopterygii</taxon>
        <taxon>Neopterygii</taxon>
        <taxon>Teleostei</taxon>
        <taxon>Ostariophysi</taxon>
        <taxon>Siluriformes</taxon>
        <taxon>Bagridae</taxon>
        <taxon>Hemibagrus</taxon>
    </lineage>
</organism>
<dbReference type="PANTHER" id="PTHR48485">
    <property type="entry name" value="INTERLEUKIN-12 SUBUNIT BETA-RELATED"/>
    <property type="match status" value="1"/>
</dbReference>
<dbReference type="SUPFAM" id="SSF49265">
    <property type="entry name" value="Fibronectin type III"/>
    <property type="match status" value="1"/>
</dbReference>
<dbReference type="PANTHER" id="PTHR48485:SF4">
    <property type="entry name" value="INTERLEUKIN-12 SUBUNIT BETA"/>
    <property type="match status" value="1"/>
</dbReference>
<dbReference type="InterPro" id="IPR036116">
    <property type="entry name" value="FN3_sf"/>
</dbReference>
<dbReference type="GO" id="GO:0004896">
    <property type="term" value="F:cytokine receptor activity"/>
    <property type="evidence" value="ECO:0007669"/>
    <property type="project" value="UniProtKB-UniRule"/>
</dbReference>
<dbReference type="OrthoDB" id="8670716at2759"/>
<feature type="region of interest" description="Disordered" evidence="5">
    <location>
        <begin position="340"/>
        <end position="360"/>
    </location>
</feature>
<keyword evidence="3 4" id="KW-0325">Glycoprotein</keyword>
<evidence type="ECO:0000256" key="3">
    <source>
        <dbReference type="ARBA" id="ARBA00023180"/>
    </source>
</evidence>
<dbReference type="InterPro" id="IPR019482">
    <property type="entry name" value="IL-12_beta_cen-dom"/>
</dbReference>
<protein>
    <recommendedName>
        <fullName evidence="4">Interleukin-12 subunit beta</fullName>
        <shortName evidence="4">IL-12B</shortName>
    </recommendedName>
    <alternativeName>
        <fullName evidence="4">Cytotoxic lymphocyte maturation factor 40 kDa subunit</fullName>
    </alternativeName>
    <alternativeName>
        <fullName evidence="4">IL-12 subunit p40</fullName>
    </alternativeName>
</protein>
<feature type="chain" id="PRO_5039753779" description="Interleukin-12 subunit beta" evidence="4">
    <location>
        <begin position="28"/>
        <end position="384"/>
    </location>
</feature>
<comment type="subcellular location">
    <subcellularLocation>
        <location evidence="4">Secreted</location>
    </subcellularLocation>
</comment>